<dbReference type="GO" id="GO:0016052">
    <property type="term" value="P:carbohydrate catabolic process"/>
    <property type="evidence" value="ECO:0007669"/>
    <property type="project" value="UniProtKB-ARBA"/>
</dbReference>
<proteinExistence type="inferred from homology"/>
<comment type="catalytic activity">
    <reaction evidence="7">
        <text>D-tagatofuranose 6-phosphate + ATP = D-tagatofuranose 1,6-bisphosphate + ADP + H(+)</text>
        <dbReference type="Rhea" id="RHEA:12420"/>
        <dbReference type="ChEBI" id="CHEBI:15378"/>
        <dbReference type="ChEBI" id="CHEBI:30616"/>
        <dbReference type="ChEBI" id="CHEBI:58694"/>
        <dbReference type="ChEBI" id="CHEBI:58695"/>
        <dbReference type="ChEBI" id="CHEBI:456216"/>
        <dbReference type="EC" id="2.7.1.144"/>
    </reaction>
</comment>
<dbReference type="GO" id="GO:0005829">
    <property type="term" value="C:cytosol"/>
    <property type="evidence" value="ECO:0007669"/>
    <property type="project" value="TreeGrafter"/>
</dbReference>
<comment type="similarity">
    <text evidence="7">Belongs to the carbohydrate kinase PfkB family. LacC subfamily.</text>
</comment>
<dbReference type="SUPFAM" id="SSF53613">
    <property type="entry name" value="Ribokinase-like"/>
    <property type="match status" value="1"/>
</dbReference>
<dbReference type="Proteomes" id="UP000199800">
    <property type="component" value="Unassembled WGS sequence"/>
</dbReference>
<evidence type="ECO:0000256" key="7">
    <source>
        <dbReference type="PIRNR" id="PIRNR000535"/>
    </source>
</evidence>
<keyword evidence="5 7" id="KW-0067">ATP-binding</keyword>
<dbReference type="GO" id="GO:0044281">
    <property type="term" value="P:small molecule metabolic process"/>
    <property type="evidence" value="ECO:0007669"/>
    <property type="project" value="UniProtKB-ARBA"/>
</dbReference>
<dbReference type="GO" id="GO:0005524">
    <property type="term" value="F:ATP binding"/>
    <property type="evidence" value="ECO:0007669"/>
    <property type="project" value="UniProtKB-UniRule"/>
</dbReference>
<evidence type="ECO:0000256" key="6">
    <source>
        <dbReference type="ARBA" id="ARBA00047745"/>
    </source>
</evidence>
<evidence type="ECO:0000256" key="2">
    <source>
        <dbReference type="ARBA" id="ARBA00022679"/>
    </source>
</evidence>
<keyword evidence="2 7" id="KW-0808">Transferase</keyword>
<dbReference type="InterPro" id="IPR029056">
    <property type="entry name" value="Ribokinase-like"/>
</dbReference>
<sequence length="311" mass="33574">MIYTVTLNPSLDYVVEIDEMKLGGINRSKSEHMLPGGKGINVSVVLKNLGVPSVALGFVAGFTGDEIVKNVSDLGIDVDFIVLEEGMSRINVKLKAAKETEINCAGPYISQGNVEKLYAKLDKLQEGDVLVLAGSIPNSVPDFIYQDIMIRLAKKNVMVIVDATKDLLCNVLEKHPFLIKPNIHELGEIFGVELKNNEEIITYGKKLQERGAKNVLISMAGDGAIFLGEDGSVYESPAPKGTVVNSVGAGDSMVAGFLAGYLEKKEYQHAFKMGISAGSASAFSKDLATKEEIQKVYNGLSFVLDRKDIIG</sequence>
<dbReference type="NCBIfam" id="TIGR03168">
    <property type="entry name" value="1-PFK"/>
    <property type="match status" value="1"/>
</dbReference>
<reference evidence="10 11" key="1">
    <citation type="submission" date="2016-10" db="EMBL/GenBank/DDBJ databases">
        <authorList>
            <person name="de Groot N.N."/>
        </authorList>
    </citation>
    <scope>NUCLEOTIDE SEQUENCE [LARGE SCALE GENOMIC DNA]</scope>
    <source>
        <strain evidence="10 11">DSM 1801</strain>
    </source>
</reference>
<dbReference type="InterPro" id="IPR002173">
    <property type="entry name" value="Carboh/pur_kinase_PfkB_CS"/>
</dbReference>
<evidence type="ECO:0000256" key="8">
    <source>
        <dbReference type="RuleBase" id="RU369061"/>
    </source>
</evidence>
<evidence type="ECO:0000256" key="5">
    <source>
        <dbReference type="ARBA" id="ARBA00022840"/>
    </source>
</evidence>
<organism evidence="10 11">
    <name type="scientific">[Clostridium] polysaccharolyticum</name>
    <dbReference type="NCBI Taxonomy" id="29364"/>
    <lineage>
        <taxon>Bacteria</taxon>
        <taxon>Bacillati</taxon>
        <taxon>Bacillota</taxon>
        <taxon>Clostridia</taxon>
        <taxon>Lachnospirales</taxon>
        <taxon>Lachnospiraceae</taxon>
    </lineage>
</organism>
<feature type="domain" description="Carbohydrate kinase PfkB" evidence="9">
    <location>
        <begin position="7"/>
        <end position="289"/>
    </location>
</feature>
<dbReference type="PIRSF" id="PIRSF000535">
    <property type="entry name" value="1PFK/6PFK/LacC"/>
    <property type="match status" value="1"/>
</dbReference>
<keyword evidence="7" id="KW-0423">Lactose metabolism</keyword>
<evidence type="ECO:0000256" key="3">
    <source>
        <dbReference type="ARBA" id="ARBA00022741"/>
    </source>
</evidence>
<comment type="pathway">
    <text evidence="7">Carbohydrate metabolism; D-tagatose 6-phosphate degradation; D-glyceraldehyde 3-phosphate and glycerone phosphate from D-tagatose 6-phosphate: step 1/2.</text>
</comment>
<dbReference type="AlphaFoldDB" id="A0A1I0E3B4"/>
<keyword evidence="3 7" id="KW-0547">Nucleotide-binding</keyword>
<name>A0A1I0E3B4_9FIRM</name>
<dbReference type="GO" id="GO:2001059">
    <property type="term" value="P:D-tagatose 6-phosphate catabolic process"/>
    <property type="evidence" value="ECO:0007669"/>
    <property type="project" value="UniProtKB-UniPathway"/>
</dbReference>
<dbReference type="OrthoDB" id="9801219at2"/>
<dbReference type="EC" id="2.7.1.144" evidence="7"/>
<dbReference type="NCBIfam" id="TIGR03828">
    <property type="entry name" value="pfkB"/>
    <property type="match status" value="1"/>
</dbReference>
<comment type="function">
    <text evidence="8">Catalyzes the ATP-dependent phosphorylation of fructose-l-phosphate to fructose-l,6-bisphosphate.</text>
</comment>
<dbReference type="UniPathway" id="UPA00704">
    <property type="reaction ID" value="UER00715"/>
</dbReference>
<dbReference type="InterPro" id="IPR011611">
    <property type="entry name" value="PfkB_dom"/>
</dbReference>
<evidence type="ECO:0000313" key="11">
    <source>
        <dbReference type="Proteomes" id="UP000199800"/>
    </source>
</evidence>
<dbReference type="Pfam" id="PF00294">
    <property type="entry name" value="PfkB"/>
    <property type="match status" value="1"/>
</dbReference>
<keyword evidence="11" id="KW-1185">Reference proteome</keyword>
<comment type="catalytic activity">
    <reaction evidence="6 8">
        <text>beta-D-fructose 1-phosphate + ATP = beta-D-fructose 1,6-bisphosphate + ADP + H(+)</text>
        <dbReference type="Rhea" id="RHEA:14213"/>
        <dbReference type="ChEBI" id="CHEBI:15378"/>
        <dbReference type="ChEBI" id="CHEBI:30616"/>
        <dbReference type="ChEBI" id="CHEBI:32966"/>
        <dbReference type="ChEBI" id="CHEBI:138881"/>
        <dbReference type="ChEBI" id="CHEBI:456216"/>
        <dbReference type="EC" id="2.7.1.56"/>
    </reaction>
</comment>
<dbReference type="STRING" id="29364.SAMN04487772_11834"/>
<comment type="similarity">
    <text evidence="1">Belongs to the carbohydrate kinase pfkB family.</text>
</comment>
<protein>
    <recommendedName>
        <fullName evidence="7">Tagatose-6-phosphate kinase</fullName>
        <ecNumber evidence="7">2.7.1.144</ecNumber>
    </recommendedName>
</protein>
<dbReference type="PROSITE" id="PS00584">
    <property type="entry name" value="PFKB_KINASES_2"/>
    <property type="match status" value="1"/>
</dbReference>
<dbReference type="InterPro" id="IPR017583">
    <property type="entry name" value="Tagatose/fructose_Pkinase"/>
</dbReference>
<accession>A0A1I0E3B4</accession>
<dbReference type="EMBL" id="FOHN01000018">
    <property type="protein sequence ID" value="SET39581.1"/>
    <property type="molecule type" value="Genomic_DNA"/>
</dbReference>
<dbReference type="GO" id="GO:0008662">
    <property type="term" value="F:1-phosphofructokinase activity"/>
    <property type="evidence" value="ECO:0007669"/>
    <property type="project" value="UniProtKB-UniRule"/>
</dbReference>
<evidence type="ECO:0000256" key="4">
    <source>
        <dbReference type="ARBA" id="ARBA00022777"/>
    </source>
</evidence>
<dbReference type="InterPro" id="IPR022463">
    <property type="entry name" value="1-PFruKinase"/>
</dbReference>
<dbReference type="Gene3D" id="3.40.1190.20">
    <property type="match status" value="1"/>
</dbReference>
<dbReference type="GO" id="GO:0009024">
    <property type="term" value="F:tagatose-6-phosphate kinase activity"/>
    <property type="evidence" value="ECO:0007669"/>
    <property type="project" value="UniProtKB-EC"/>
</dbReference>
<dbReference type="FunFam" id="3.40.1190.20:FF:000001">
    <property type="entry name" value="Phosphofructokinase"/>
    <property type="match status" value="1"/>
</dbReference>
<evidence type="ECO:0000259" key="9">
    <source>
        <dbReference type="Pfam" id="PF00294"/>
    </source>
</evidence>
<evidence type="ECO:0000313" key="10">
    <source>
        <dbReference type="EMBL" id="SET39581.1"/>
    </source>
</evidence>
<dbReference type="GO" id="GO:0005988">
    <property type="term" value="P:lactose metabolic process"/>
    <property type="evidence" value="ECO:0007669"/>
    <property type="project" value="UniProtKB-KW"/>
</dbReference>
<dbReference type="RefSeq" id="WP_092478367.1">
    <property type="nucleotide sequence ID" value="NZ_FOHN01000018.1"/>
</dbReference>
<dbReference type="CDD" id="cd01164">
    <property type="entry name" value="FruK_PfkB_like"/>
    <property type="match status" value="1"/>
</dbReference>
<evidence type="ECO:0000256" key="1">
    <source>
        <dbReference type="ARBA" id="ARBA00005380"/>
    </source>
</evidence>
<keyword evidence="4 8" id="KW-0418">Kinase</keyword>
<gene>
    <name evidence="10" type="ORF">SAMN04487772_11834</name>
</gene>
<dbReference type="PANTHER" id="PTHR46566:SF1">
    <property type="entry name" value="1-PHOSPHOFRUCTOKINASE"/>
    <property type="match status" value="1"/>
</dbReference>
<dbReference type="PANTHER" id="PTHR46566">
    <property type="entry name" value="1-PHOSPHOFRUCTOKINASE-RELATED"/>
    <property type="match status" value="1"/>
</dbReference>